<keyword evidence="11" id="KW-0443">Lipid metabolism</keyword>
<keyword evidence="8" id="KW-0808">Transferase</keyword>
<evidence type="ECO:0000256" key="3">
    <source>
        <dbReference type="ARBA" id="ARBA00006432"/>
    </source>
</evidence>
<evidence type="ECO:0000256" key="8">
    <source>
        <dbReference type="ARBA" id="ARBA00022679"/>
    </source>
</evidence>
<dbReference type="SMART" id="SM00827">
    <property type="entry name" value="PKS_AT"/>
    <property type="match status" value="1"/>
</dbReference>
<dbReference type="CDD" id="cd00833">
    <property type="entry name" value="PKS"/>
    <property type="match status" value="1"/>
</dbReference>
<protein>
    <recommendedName>
        <fullName evidence="19">Polyketide synthase</fullName>
    </recommendedName>
</protein>
<accession>A0A1X1D5D6</accession>
<dbReference type="InterPro" id="IPR014030">
    <property type="entry name" value="Ketoacyl_synth_N"/>
</dbReference>
<comment type="similarity">
    <text evidence="4">Belongs to the short-chain dehydrogenases/reductases (SDR) family.</text>
</comment>
<evidence type="ECO:0000256" key="4">
    <source>
        <dbReference type="ARBA" id="ARBA00006484"/>
    </source>
</evidence>
<dbReference type="Gene3D" id="3.40.50.720">
    <property type="entry name" value="NAD(P)-binding Rossmann-like Domain"/>
    <property type="match status" value="1"/>
</dbReference>
<dbReference type="GO" id="GO:0071766">
    <property type="term" value="P:Actinobacterium-type cell wall biogenesis"/>
    <property type="evidence" value="ECO:0007669"/>
    <property type="project" value="UniProtKB-ARBA"/>
</dbReference>
<evidence type="ECO:0000256" key="12">
    <source>
        <dbReference type="ARBA" id="ARBA00023268"/>
    </source>
</evidence>
<dbReference type="InterPro" id="IPR009081">
    <property type="entry name" value="PP-bd_ACP"/>
</dbReference>
<dbReference type="InterPro" id="IPR016036">
    <property type="entry name" value="Malonyl_transacylase_ACP-bd"/>
</dbReference>
<dbReference type="SUPFAM" id="SSF52151">
    <property type="entry name" value="FabD/lysophospholipase-like"/>
    <property type="match status" value="1"/>
</dbReference>
<proteinExistence type="inferred from homology"/>
<reference evidence="17 18" key="1">
    <citation type="journal article" date="2017" name="Antonie Van Leeuwenhoek">
        <title>Phylogenomic resolution of the bacterial genus Pantoea and its relationship with Erwinia and Tatumella.</title>
        <authorList>
            <person name="Palmer M."/>
            <person name="Steenkamp E.T."/>
            <person name="Coetzee M.P."/>
            <person name="Chan W.Y."/>
            <person name="van Zyl E."/>
            <person name="De Maayer P."/>
            <person name="Coutinho T.A."/>
            <person name="Blom J."/>
            <person name="Smits T.H."/>
            <person name="Duffy B."/>
            <person name="Venter S.N."/>
        </authorList>
    </citation>
    <scope>NUCLEOTIDE SEQUENCE [LARGE SCALE GENOMIC DNA]</scope>
    <source>
        <strain evidence="17 18">LMG 26275</strain>
    </source>
</reference>
<feature type="domain" description="Carrier" evidence="15">
    <location>
        <begin position="3476"/>
        <end position="3551"/>
    </location>
</feature>
<dbReference type="InterPro" id="IPR025110">
    <property type="entry name" value="AMP-bd_C"/>
</dbReference>
<dbReference type="Gene3D" id="3.40.366.10">
    <property type="entry name" value="Malonyl-Coenzyme A Acyl Carrier Protein, domain 2"/>
    <property type="match status" value="1"/>
</dbReference>
<dbReference type="PROSITE" id="PS50075">
    <property type="entry name" value="CARRIER"/>
    <property type="match status" value="4"/>
</dbReference>
<dbReference type="InterPro" id="IPR045851">
    <property type="entry name" value="AMP-bd_C_sf"/>
</dbReference>
<comment type="caution">
    <text evidence="17">The sequence shown here is derived from an EMBL/GenBank/DDBJ whole genome shotgun (WGS) entry which is preliminary data.</text>
</comment>
<dbReference type="PROSITE" id="PS00012">
    <property type="entry name" value="PHOSPHOPANTETHEINE"/>
    <property type="match status" value="1"/>
</dbReference>
<dbReference type="InterPro" id="IPR036291">
    <property type="entry name" value="NAD(P)-bd_dom_sf"/>
</dbReference>
<comment type="similarity">
    <text evidence="13">In the C-terminal section; belongs to the NRP synthetase family.</text>
</comment>
<dbReference type="InterPro" id="IPR032821">
    <property type="entry name" value="PKS_assoc"/>
</dbReference>
<dbReference type="InterPro" id="IPR020806">
    <property type="entry name" value="PKS_PP-bd"/>
</dbReference>
<dbReference type="Proteomes" id="UP000193558">
    <property type="component" value="Unassembled WGS sequence"/>
</dbReference>
<dbReference type="InterPro" id="IPR014031">
    <property type="entry name" value="Ketoacyl_synth_C"/>
</dbReference>
<dbReference type="GO" id="GO:0031177">
    <property type="term" value="F:phosphopantetheine binding"/>
    <property type="evidence" value="ECO:0007669"/>
    <property type="project" value="InterPro"/>
</dbReference>
<dbReference type="EMBL" id="MLFR01000001">
    <property type="protein sequence ID" value="ORM71790.1"/>
    <property type="molecule type" value="Genomic_DNA"/>
</dbReference>
<evidence type="ECO:0000256" key="5">
    <source>
        <dbReference type="ARBA" id="ARBA00022450"/>
    </source>
</evidence>
<dbReference type="CDD" id="cd19535">
    <property type="entry name" value="Cyc_NRPS"/>
    <property type="match status" value="2"/>
</dbReference>
<dbReference type="Pfam" id="PF00109">
    <property type="entry name" value="ketoacyl-synt"/>
    <property type="match status" value="1"/>
</dbReference>
<dbReference type="Gene3D" id="1.10.1200.10">
    <property type="entry name" value="ACP-like"/>
    <property type="match status" value="4"/>
</dbReference>
<dbReference type="Pfam" id="PF16197">
    <property type="entry name" value="KAsynt_C_assoc"/>
    <property type="match status" value="1"/>
</dbReference>
<keyword evidence="10" id="KW-0276">Fatty acid metabolism</keyword>
<feature type="compositionally biased region" description="Basic residues" evidence="14">
    <location>
        <begin position="4125"/>
        <end position="4135"/>
    </location>
</feature>
<dbReference type="Pfam" id="PF00698">
    <property type="entry name" value="Acyl_transf_1"/>
    <property type="match status" value="1"/>
</dbReference>
<evidence type="ECO:0000313" key="18">
    <source>
        <dbReference type="Proteomes" id="UP000193558"/>
    </source>
</evidence>
<dbReference type="PROSITE" id="PS52004">
    <property type="entry name" value="KS3_2"/>
    <property type="match status" value="1"/>
</dbReference>
<dbReference type="InterPro" id="IPR020845">
    <property type="entry name" value="AMP-binding_CS"/>
</dbReference>
<dbReference type="SMART" id="SM01294">
    <property type="entry name" value="PKS_PP_betabranch"/>
    <property type="match status" value="1"/>
</dbReference>
<keyword evidence="6" id="KW-0597">Phosphoprotein</keyword>
<dbReference type="PANTHER" id="PTHR43775">
    <property type="entry name" value="FATTY ACID SYNTHASE"/>
    <property type="match status" value="1"/>
</dbReference>
<dbReference type="InterPro" id="IPR050091">
    <property type="entry name" value="PKS_NRPS_Biosynth_Enz"/>
</dbReference>
<dbReference type="SUPFAM" id="SSF47336">
    <property type="entry name" value="ACP-like"/>
    <property type="match status" value="4"/>
</dbReference>
<dbReference type="FunFam" id="3.30.559.30:FF:000006">
    <property type="entry name" value="Yersiniabactin polyketide/non-ribosomal peptide synthetase"/>
    <property type="match status" value="2"/>
</dbReference>
<dbReference type="UniPathway" id="UPA00094"/>
<dbReference type="InterPro" id="IPR020841">
    <property type="entry name" value="PKS_Beta-ketoAc_synthase_dom"/>
</dbReference>
<dbReference type="SMART" id="SM00822">
    <property type="entry name" value="PKS_KR"/>
    <property type="match status" value="1"/>
</dbReference>
<evidence type="ECO:0000256" key="10">
    <source>
        <dbReference type="ARBA" id="ARBA00022832"/>
    </source>
</evidence>
<dbReference type="InterPro" id="IPR018201">
    <property type="entry name" value="Ketoacyl_synth_AS"/>
</dbReference>
<dbReference type="GO" id="GO:0006633">
    <property type="term" value="P:fatty acid biosynthetic process"/>
    <property type="evidence" value="ECO:0007669"/>
    <property type="project" value="UniProtKB-UniPathway"/>
</dbReference>
<dbReference type="Pfam" id="PF00501">
    <property type="entry name" value="AMP-binding"/>
    <property type="match status" value="2"/>
</dbReference>
<dbReference type="SUPFAM" id="SSF53901">
    <property type="entry name" value="Thiolase-like"/>
    <property type="match status" value="1"/>
</dbReference>
<evidence type="ECO:0000256" key="13">
    <source>
        <dbReference type="ARBA" id="ARBA00029443"/>
    </source>
</evidence>
<evidence type="ECO:0000256" key="14">
    <source>
        <dbReference type="SAM" id="MobiDB-lite"/>
    </source>
</evidence>
<dbReference type="GO" id="GO:0004312">
    <property type="term" value="F:fatty acid synthase activity"/>
    <property type="evidence" value="ECO:0007669"/>
    <property type="project" value="TreeGrafter"/>
</dbReference>
<dbReference type="GO" id="GO:0016874">
    <property type="term" value="F:ligase activity"/>
    <property type="evidence" value="ECO:0007669"/>
    <property type="project" value="UniProtKB-KW"/>
</dbReference>
<dbReference type="Pfam" id="PF00668">
    <property type="entry name" value="Condensation"/>
    <property type="match status" value="2"/>
</dbReference>
<evidence type="ECO:0000256" key="7">
    <source>
        <dbReference type="ARBA" id="ARBA00022598"/>
    </source>
</evidence>
<comment type="pathway">
    <text evidence="2">Lipid metabolism; fatty acid biosynthesis.</text>
</comment>
<dbReference type="Pfam" id="PF08242">
    <property type="entry name" value="Methyltransf_12"/>
    <property type="match status" value="1"/>
</dbReference>
<dbReference type="InterPro" id="IPR013217">
    <property type="entry name" value="Methyltransf_12"/>
</dbReference>
<dbReference type="InterPro" id="IPR013968">
    <property type="entry name" value="PKS_KR"/>
</dbReference>
<dbReference type="InterPro" id="IPR006162">
    <property type="entry name" value="Ppantetheine_attach_site"/>
</dbReference>
<evidence type="ECO:0008006" key="19">
    <source>
        <dbReference type="Google" id="ProtNLM"/>
    </source>
</evidence>
<dbReference type="InterPro" id="IPR040097">
    <property type="entry name" value="FAAL/FAAC"/>
</dbReference>
<dbReference type="GO" id="GO:0009403">
    <property type="term" value="P:toxin biosynthetic process"/>
    <property type="evidence" value="ECO:0007669"/>
    <property type="project" value="UniProtKB-ARBA"/>
</dbReference>
<dbReference type="Pfam" id="PF23024">
    <property type="entry name" value="AMP-dom_DIP2-like"/>
    <property type="match status" value="1"/>
</dbReference>
<name>A0A1X1D5D6_9GAMM</name>
<keyword evidence="9" id="KW-0677">Repeat</keyword>
<dbReference type="SUPFAM" id="SSF51735">
    <property type="entry name" value="NAD(P)-binding Rossmann-fold domains"/>
    <property type="match status" value="2"/>
</dbReference>
<evidence type="ECO:0000256" key="2">
    <source>
        <dbReference type="ARBA" id="ARBA00005194"/>
    </source>
</evidence>
<keyword evidence="7" id="KW-0436">Ligase</keyword>
<dbReference type="Gene3D" id="3.30.70.3290">
    <property type="match status" value="1"/>
</dbReference>
<feature type="domain" description="Ketosynthase family 3 (KS3)" evidence="16">
    <location>
        <begin position="697"/>
        <end position="1116"/>
    </location>
</feature>
<comment type="cofactor">
    <cofactor evidence="1">
        <name>pantetheine 4'-phosphate</name>
        <dbReference type="ChEBI" id="CHEBI:47942"/>
    </cofactor>
</comment>
<keyword evidence="5" id="KW-0596">Phosphopantetheine</keyword>
<dbReference type="GO" id="GO:0004315">
    <property type="term" value="F:3-oxoacyl-[acyl-carrier-protein] synthase activity"/>
    <property type="evidence" value="ECO:0007669"/>
    <property type="project" value="InterPro"/>
</dbReference>
<evidence type="ECO:0000259" key="16">
    <source>
        <dbReference type="PROSITE" id="PS52004"/>
    </source>
</evidence>
<dbReference type="Gene3D" id="3.30.300.30">
    <property type="match status" value="3"/>
</dbReference>
<dbReference type="Pfam" id="PF08659">
    <property type="entry name" value="KR"/>
    <property type="match status" value="1"/>
</dbReference>
<dbReference type="InterPro" id="IPR029063">
    <property type="entry name" value="SAM-dependent_MTases_sf"/>
</dbReference>
<dbReference type="FunFam" id="3.30.559.10:FF:000023">
    <property type="entry name" value="Non-ribosomal peptide synthetase"/>
    <property type="match status" value="2"/>
</dbReference>
<evidence type="ECO:0000259" key="15">
    <source>
        <dbReference type="PROSITE" id="PS50075"/>
    </source>
</evidence>
<dbReference type="NCBIfam" id="TIGR01733">
    <property type="entry name" value="AA-adenyl-dom"/>
    <property type="match status" value="1"/>
</dbReference>
<dbReference type="InterPro" id="IPR014043">
    <property type="entry name" value="Acyl_transferase_dom"/>
</dbReference>
<dbReference type="Gene3D" id="3.30.559.30">
    <property type="entry name" value="Nonribosomal peptide synthetase, condensation domain"/>
    <property type="match status" value="2"/>
</dbReference>
<dbReference type="InterPro" id="IPR016039">
    <property type="entry name" value="Thiolase-like"/>
</dbReference>
<gene>
    <name evidence="17" type="ORF">HA51_01610</name>
</gene>
<dbReference type="InterPro" id="IPR057326">
    <property type="entry name" value="KR_dom"/>
</dbReference>
<dbReference type="InterPro" id="IPR001227">
    <property type="entry name" value="Ac_transferase_dom_sf"/>
</dbReference>
<dbReference type="PROSITE" id="PS00455">
    <property type="entry name" value="AMP_BINDING"/>
    <property type="match status" value="2"/>
</dbReference>
<organism evidence="17 18">
    <name type="scientific">Pantoea rwandensis</name>
    <dbReference type="NCBI Taxonomy" id="1076550"/>
    <lineage>
        <taxon>Bacteria</taxon>
        <taxon>Pseudomonadati</taxon>
        <taxon>Pseudomonadota</taxon>
        <taxon>Gammaproteobacteria</taxon>
        <taxon>Enterobacterales</taxon>
        <taxon>Erwiniaceae</taxon>
        <taxon>Pantoea</taxon>
    </lineage>
</organism>
<dbReference type="CDD" id="cd02440">
    <property type="entry name" value="AdoMet_MTases"/>
    <property type="match status" value="1"/>
</dbReference>
<dbReference type="Pfam" id="PF00550">
    <property type="entry name" value="PP-binding"/>
    <property type="match status" value="4"/>
</dbReference>
<feature type="region of interest" description="Disordered" evidence="14">
    <location>
        <begin position="4109"/>
        <end position="4135"/>
    </location>
</feature>
<dbReference type="Gene3D" id="3.30.559.10">
    <property type="entry name" value="Chloramphenicol acetyltransferase-like domain"/>
    <property type="match status" value="2"/>
</dbReference>
<keyword evidence="12" id="KW-0511">Multifunctional enzyme</keyword>
<evidence type="ECO:0000256" key="11">
    <source>
        <dbReference type="ARBA" id="ARBA00023098"/>
    </source>
</evidence>
<dbReference type="Pfam" id="PF02801">
    <property type="entry name" value="Ketoacyl-synt_C"/>
    <property type="match status" value="1"/>
</dbReference>
<dbReference type="FunFam" id="3.40.50.12780:FF:000013">
    <property type="entry name" value="Long-chain-fatty-acid--AMP ligase FadD32"/>
    <property type="match status" value="1"/>
</dbReference>
<dbReference type="InterPro" id="IPR001242">
    <property type="entry name" value="Condensation_dom"/>
</dbReference>
<dbReference type="Gene3D" id="3.40.47.10">
    <property type="match status" value="1"/>
</dbReference>
<dbReference type="InterPro" id="IPR016035">
    <property type="entry name" value="Acyl_Trfase/lysoPLipase"/>
</dbReference>
<dbReference type="SMART" id="SM00825">
    <property type="entry name" value="PKS_KS"/>
    <property type="match status" value="1"/>
</dbReference>
<dbReference type="Gene3D" id="3.40.50.12780">
    <property type="entry name" value="N-terminal domain of ligase-like"/>
    <property type="match status" value="2"/>
</dbReference>
<dbReference type="CDD" id="cd05274">
    <property type="entry name" value="KR_FAS_SDR_x"/>
    <property type="match status" value="1"/>
</dbReference>
<dbReference type="SUPFAM" id="SSF52777">
    <property type="entry name" value="CoA-dependent acyltransferases"/>
    <property type="match status" value="4"/>
</dbReference>
<comment type="similarity">
    <text evidence="3">Belongs to the ATP-dependent AMP-binding enzyme family.</text>
</comment>
<dbReference type="InterPro" id="IPR036736">
    <property type="entry name" value="ACP-like_sf"/>
</dbReference>
<dbReference type="PROSITE" id="PS00606">
    <property type="entry name" value="KS3_1"/>
    <property type="match status" value="1"/>
</dbReference>
<dbReference type="SMART" id="SM00823">
    <property type="entry name" value="PKS_PP"/>
    <property type="match status" value="4"/>
</dbReference>
<dbReference type="InterPro" id="IPR023213">
    <property type="entry name" value="CAT-like_dom_sf"/>
</dbReference>
<feature type="domain" description="Carrier" evidence="15">
    <location>
        <begin position="4034"/>
        <end position="4109"/>
    </location>
</feature>
<dbReference type="SUPFAM" id="SSF53335">
    <property type="entry name" value="S-adenosyl-L-methionine-dependent methyltransferases"/>
    <property type="match status" value="1"/>
</dbReference>
<evidence type="ECO:0000256" key="1">
    <source>
        <dbReference type="ARBA" id="ARBA00001957"/>
    </source>
</evidence>
<dbReference type="PANTHER" id="PTHR43775:SF37">
    <property type="entry name" value="SI:DKEY-61P9.11"/>
    <property type="match status" value="1"/>
</dbReference>
<evidence type="ECO:0000256" key="6">
    <source>
        <dbReference type="ARBA" id="ARBA00022553"/>
    </source>
</evidence>
<dbReference type="InterPro" id="IPR000873">
    <property type="entry name" value="AMP-dep_synth/lig_dom"/>
</dbReference>
<dbReference type="FunFam" id="3.40.50.12780:FF:000012">
    <property type="entry name" value="Non-ribosomal peptide synthetase"/>
    <property type="match status" value="1"/>
</dbReference>
<dbReference type="CDD" id="cd05931">
    <property type="entry name" value="FAAL"/>
    <property type="match status" value="1"/>
</dbReference>
<feature type="domain" description="Carrier" evidence="15">
    <location>
        <begin position="2056"/>
        <end position="2133"/>
    </location>
</feature>
<dbReference type="InterPro" id="IPR057737">
    <property type="entry name" value="Condensation_MtbB-like"/>
</dbReference>
<evidence type="ECO:0000313" key="17">
    <source>
        <dbReference type="EMBL" id="ORM71790.1"/>
    </source>
</evidence>
<sequence>MSGNINKRLTFEVKMAEQRQKSYGWNTLTAAIDQHAKKTPDRPALRFLSLDGQMQSLTFAEVASRARTLAARLQQQADPGAMALILHPSGLDYVISLLGCFYAGIVAVPVNLSGAARVKRVLGKLEAIAQDCQPQMILTGRDIAQDSAEALQAFTAKFKLGCVLTDEETLSENISYVAPDIKGTTLAFLQYTSGSTGEPKGVINRHANLLANLEFLTCLTLPDEGCVVASWLPLYHDMGLIMGILSPLVYGNTALYLPPVAFVQDPLRWLELASEYHATVLPCPNFALQRCLDAAEREPHRLTHIDLSSVKSLVPSAEPVSAQQMMNFWQRFADCGLALSAIKPSYGLAEATLIAAGNRAPEPVLLDIDRDALLRNEVIIHAAPGPNTRRYVGCGNDFGQQQLRIVQPDEARFCGQNEVGEIWLSGAAVAGGYWQRDAETKHTFQARVAGDDHHWLRTGDLGFLHQGQLFITGRLKDSIIIRGECHYPNDIEATAVAAHPLAVSDGAAAFSLPATEKDDERLVVVLECQRSQPEELTQLIDTVRQRIAEEHQLTAWQIIPLRKGTLLRTTSGKVRRHALREALLQDQLHRLLPQQSDNAPSSQANSDVTRWLTQQVAVLLGNVAARHIDPQRSLFGYGLDSLGATTLMARIRQHYAVTLQEGDLYEAPSAEALAARIKGKLSSSPDDAKQPERITADEPIAIIGMAFRLPGAEGEEAQDDDAFWQLLSEGASAIRPMPIERFRRSEAIPGFGAYLNNPADFDASFFGLSPREAINTDPQQRMLLEVSWHALEDAGLRPSQLKGGDVGVYVGIGTGDYSHLPFITGEKSHLDAYYGTGNSFAAACGRLSYFYGWEGPSVAVDTACSSSHSALHMACQALRLGECDLAMAAGVKLQLLPEVDEVLHKAGMLAADGHCKTFDAAADGYVRGEGCVAFLLKPLSQALAQGDDIRAVIRGSLVRQDGASSSLSAPNGEAQRRLLQRVLVRANLKPDDIDYLELHGTGTRLGDPIEYQSVAAVFNGRQACDPLWLGSVKTNIGHLEAAAGASGLVKTVLALEKGTIPPHAGLKQLNPLIDLASIPAAIPSENQPWPQRAAPRRAGVTSYGFAGTLAHVILEQAPHRTTTELVADQQPQLCLFSARSAEALEQIRQQWIEQPDDALPLNAVAASLARQRDHHPLRLAVVAHDAAELRAKLQQAPTAEAIVQAPRVGFLFTGQGAQYAGMSRELYAREPAFRQALDEADQALAPWLGESLISHLHDPSWRDIDQTEWTQPALFAVGYALARMWQCYGVQPVAIAGHSIGEFAALVIAGGWTLENAAQLIVTRARLMQALPTGGGMLAVRLSAEACEQRLATFDATRISIAALNGTEDTVIAGDATLLETLRQQLAADDISARPLQVSHAFHSPLLDPMLEDWQQACRQVASKTPSIPFVSTMTGEALTQPADADYWRRHARQPVQFWPALDHMAEQCDLLLEIGPHSILTALAQRHLLQHPASHPISVVGSLRRGAHEVLTLREAMQTLYLQGVDFHWDDPQAATFSSPMLSPRKMPRYPFHRQTWWLEYDGDAPREPLPLQPQPSHSRAEPVPLYTQQWETLDLAENHNSTARYWLFGEEPLATDLLPAFTGKGLTAAWCPNSAAIQANWREGDVAVYLPGSDVWPLIATLKQLQKQNVALRILVLSEEAQATANEGCDPDQAAAWGAARALAIEYPACKWLLLDVSRLTTAEVRVAALHRAAAHFGSDDALMLRDNQWLRPCLTPVQDELLHTEQSFNVSSEETVLVVGAWGALGRYISEWLVDNGARHLVLSGRKPPGSHWQPWLNWLRGRGVELFCTEADISNPQQVDALFQRIDALERPLAGVFHCAGVGRFNPLEEITEEDYHAVTSAKMTGTALLDRATRHRAHRWFVCFTSIAGVWGSRLQIHYGAANAWQDALMRQRRHLGLPGMSVSWGPWSGGAGMSEVDASLLNYLRIAGIYRQSPSRYLATLDRLFAAGERANAHAAVWLAAEVDWGKFVPLFGLYHPTHLFRRCLEQQTQALPMEEAPDLSELTQLSAEAQHLAIEHFVRNELGRTLRMSPQSIEPDAELLALGMDSILVMDFARSCQSQLGIRCELKALFEHSTPARLVHYLKTQLPYVAPAQSAMDAEVLLQHDAPGRFLPFPLTELQYAYWIGRQDHYALGGVACHAYLEADAAEPLDISRLERCWNLLVERHDALRLIIEESGQQRVLREVPPYRIQVLDLQDCSAEEAEHASQQCRDTLSHQVLPCDRWPMFDLRLARLPSGGSRLYISIDMLINDATSSQILWEELVALYRAQGDMHAAGLEPFTLTFRDYVLARQDRQGTRLMHWQEDRDYWLARLPTLPAAPQLPLQSDRLMQTHPRFTRRQQTLSAEKWQTLRERAAKQGITPASLLIAAFAQVLAAWSREPQFCLNLTIFDRLGSHEDVQRMVGDFTAVTLLALDNPAQLSFAEQALRVNGEVLESLQHRQFSAVDVLREWNRGREQQSLVSMPVVFTSQLGVSDPTKGAAEIPLGEIRYGLSQTPQVWLDHQASEQEGALVYNWDMVDDLFLPGVAEAMFSAYAQLLEQLAGESLDWHAPLPALLPADQLQVRQQINATEQPLSEMTLDGLFWRQVACTPAAPALVTAEGRWSYQALARWSQGITLELQTLGVTHGDRVAVVMHKGAAQIAACLAIQSLGAAWVPLADDTPARRLTTILQGSAIRVLLVQPENLAAFSEYATCVVVDAAAPVTSDEVIMRTHHPDDAAYVIYTSGSTGTPKGVLINHRGAVNTVLDVNQRFGVDASDRVLGLSSLWFDLAVYDLYGTFAAGGTLVLPEAEAIRDPARWLHWIKQEQVSVWNSVPALLDLLLSEAEHHTQPLAALRKVWLSGDWIPLSLPARLQHAAPLAQLVAMGGATEASIWSNWFAVEQVESSWSAIPYGYPLTNQAYHVLDDALRDRPDYVTGDLYISGAGLAAGYENDVQRTAESFITHGEQRLYRTGDLARYWKDGTLEFLGRRDFQVKIAGNRIELGEIESVLLQHAAVKEAVVDTLGEARGEKRLAAWLVLHKNTQQAHQALIAEVSPADWQAQLEAARSPLARHSSTSSLTLFWQLIDQLGLRAIADVLDAAGDALLSASAEFTTLVSRWQALTQNALPTWPQLAQQAAMFGLPEAALIRLQQGATERLQVLRGEKNALELFYSDDDGLSPEQLTQAHPLNASLIAALAEAVKAFNHRTGRAPRILELGGRSGVSSQSLLQALKGIAVEYHFTDASPLLVQQAERRLPADEYHQLQFSTLDIDKQPLSDIPRVDMVVAFNALHRSKALPQLLAHLQNLLLPGGSLWAAEMTRNSPFQLATVALLEGGYSHFDDLRAVESLPLLSAVQWQQLCLQQGFATCETLSTSDDSGFHLIVAQMPHTLWQFSPASLIDVMRQQLPGYMIPQQFFCLDALPLSPTGKVARAALPRPQSQRTVLRTERTEWHGETALLAEIWSELLGGAWPAAESHFFEAGGDSLMAVRLVEKVRHRLQRQVALRDLFTAARFAEFAALVSAAAQGEEQALTLIVDPTQREQPFPLTDVQQAYWIGRQSGLPLSGVATHLYVEIEVTDISAAALEHAWQQLIHRHEMLRAVIDDQGYQRILSQVPDYPLSCVDLRSASADERHVWEQETREQLGHEVHDTTQWPLFTLHAAQLDNQRLRLCVSLDNLICDGRSMVMLLSEWALLARSPHHQLPALEISFRDYVMSQPQWQQQPAWQRALDYWLSRIDTLPPAPQLPVNEMALTRVKPLFTRYQAQLAPTEWQQLRQHAAQAGITPNALLLTAWGYVLANWSTEQQFTLNLTQFQRPDVHAQMASLVGDFTSLSLLACDYRHPASFVQHAQALQQQLGSDLSHSDVSAVRVLREAARRFGRVDAMAMPVVFTSGLGVDNRGSDASVAADWLGEFGWSVSQTPQVWIDHQVVERHGSLAFSWDCVDALFPDGLMQELFNHYQQILQRLAGDEASWQQDVATWLPAQVQQQTAKPKSVAVTSSVAAITSQADEGLTQQICALLSQITGESSVSPTRNFFEAGATSLHLIRLRQQLQQKLKIDFPLVTLFDAATPQALAARLMPGNSPVMQESSSGELRLQARQRRRHQRQR</sequence>
<dbReference type="SUPFAM" id="SSF56801">
    <property type="entry name" value="Acetyl-CoA synthetase-like"/>
    <property type="match status" value="2"/>
</dbReference>
<feature type="domain" description="Carrier" evidence="15">
    <location>
        <begin position="606"/>
        <end position="681"/>
    </location>
</feature>
<evidence type="ECO:0000256" key="9">
    <source>
        <dbReference type="ARBA" id="ARBA00022737"/>
    </source>
</evidence>
<dbReference type="InterPro" id="IPR042099">
    <property type="entry name" value="ANL_N_sf"/>
</dbReference>
<dbReference type="SUPFAM" id="SSF55048">
    <property type="entry name" value="Probable ACP-binding domain of malonyl-CoA ACP transacylase"/>
    <property type="match status" value="1"/>
</dbReference>
<dbReference type="InterPro" id="IPR010071">
    <property type="entry name" value="AA_adenyl_dom"/>
</dbReference>
<dbReference type="Gene3D" id="3.40.50.150">
    <property type="entry name" value="Vaccinia Virus protein VP39"/>
    <property type="match status" value="1"/>
</dbReference>